<dbReference type="EMBL" id="UPPP01000062">
    <property type="protein sequence ID" value="VBB06244.1"/>
    <property type="molecule type" value="Genomic_DNA"/>
</dbReference>
<dbReference type="AlphaFoldDB" id="A0A498R492"/>
<feature type="transmembrane region" description="Helical" evidence="1">
    <location>
        <begin position="6"/>
        <end position="22"/>
    </location>
</feature>
<accession>A0A498R492</accession>
<name>A0A498R492_9FIRM</name>
<feature type="transmembrane region" description="Helical" evidence="1">
    <location>
        <begin position="88"/>
        <end position="110"/>
    </location>
</feature>
<feature type="transmembrane region" description="Helical" evidence="1">
    <location>
        <begin position="29"/>
        <end position="46"/>
    </location>
</feature>
<keyword evidence="1" id="KW-0472">Membrane</keyword>
<keyword evidence="1" id="KW-1133">Transmembrane helix</keyword>
<evidence type="ECO:0000256" key="1">
    <source>
        <dbReference type="SAM" id="Phobius"/>
    </source>
</evidence>
<keyword evidence="1" id="KW-0812">Transmembrane</keyword>
<evidence type="ECO:0008006" key="4">
    <source>
        <dbReference type="Google" id="ProtNLM"/>
    </source>
</evidence>
<gene>
    <name evidence="2" type="ORF">LUCI_1462</name>
</gene>
<dbReference type="OrthoDB" id="1683771at2"/>
<dbReference type="Proteomes" id="UP000277811">
    <property type="component" value="Unassembled WGS sequence"/>
</dbReference>
<dbReference type="RefSeq" id="WP_122627207.1">
    <property type="nucleotide sequence ID" value="NZ_UPPP01000062.1"/>
</dbReference>
<reference evidence="2 3" key="1">
    <citation type="submission" date="2018-06" db="EMBL/GenBank/DDBJ databases">
        <authorList>
            <person name="Strepis N."/>
        </authorList>
    </citation>
    <scope>NUCLEOTIDE SEQUENCE [LARGE SCALE GENOMIC DNA]</scope>
    <source>
        <strain evidence="2">LUCI</strain>
    </source>
</reference>
<organism evidence="2 3">
    <name type="scientific">Lucifera butyrica</name>
    <dbReference type="NCBI Taxonomy" id="1351585"/>
    <lineage>
        <taxon>Bacteria</taxon>
        <taxon>Bacillati</taxon>
        <taxon>Bacillota</taxon>
        <taxon>Negativicutes</taxon>
        <taxon>Veillonellales</taxon>
        <taxon>Veillonellaceae</taxon>
        <taxon>Lucifera</taxon>
    </lineage>
</organism>
<evidence type="ECO:0000313" key="2">
    <source>
        <dbReference type="EMBL" id="VBB06244.1"/>
    </source>
</evidence>
<sequence length="148" mass="17815">MADILSWALLITPWFLLLLLDLRRVKRFLSVAFFTLVLTSITWQLAETYDWWKIEHNLFFLTNISAFNYGFLPIATIFVFYFTYPNVWLFFGANLAMDAFQAFVVSPFIFEKIGLYQMLRMSDFGLFLLLYSMVPILYLYQRWYEKKE</sequence>
<keyword evidence="3" id="KW-1185">Reference proteome</keyword>
<feature type="transmembrane region" description="Helical" evidence="1">
    <location>
        <begin position="58"/>
        <end position="81"/>
    </location>
</feature>
<proteinExistence type="predicted"/>
<feature type="transmembrane region" description="Helical" evidence="1">
    <location>
        <begin position="122"/>
        <end position="140"/>
    </location>
</feature>
<evidence type="ECO:0000313" key="3">
    <source>
        <dbReference type="Proteomes" id="UP000277811"/>
    </source>
</evidence>
<protein>
    <recommendedName>
        <fullName evidence="4">Lycopene cyclase domain-containing protein</fullName>
    </recommendedName>
</protein>